<dbReference type="GO" id="GO:0036503">
    <property type="term" value="P:ERAD pathway"/>
    <property type="evidence" value="ECO:0007669"/>
    <property type="project" value="TreeGrafter"/>
</dbReference>
<dbReference type="Proteomes" id="UP000025227">
    <property type="component" value="Unplaced"/>
</dbReference>
<dbReference type="InterPro" id="IPR029071">
    <property type="entry name" value="Ubiquitin-like_domsf"/>
</dbReference>
<accession>A0A7I4YYR4</accession>
<dbReference type="PANTHER" id="PTHR23322">
    <property type="entry name" value="FAS-ASSOCIATED PROTEIN"/>
    <property type="match status" value="1"/>
</dbReference>
<dbReference type="SUPFAM" id="SSF54236">
    <property type="entry name" value="Ubiquitin-like"/>
    <property type="match status" value="1"/>
</dbReference>
<reference evidence="4" key="1">
    <citation type="submission" date="2020-12" db="UniProtKB">
        <authorList>
            <consortium name="WormBaseParasite"/>
        </authorList>
    </citation>
    <scope>IDENTIFICATION</scope>
    <source>
        <strain evidence="4">MHco3</strain>
    </source>
</reference>
<dbReference type="SUPFAM" id="SSF52833">
    <property type="entry name" value="Thioredoxin-like"/>
    <property type="match status" value="1"/>
</dbReference>
<dbReference type="GO" id="GO:0005783">
    <property type="term" value="C:endoplasmic reticulum"/>
    <property type="evidence" value="ECO:0007669"/>
    <property type="project" value="TreeGrafter"/>
</dbReference>
<dbReference type="Pfam" id="PF00789">
    <property type="entry name" value="UBX"/>
    <property type="match status" value="1"/>
</dbReference>
<evidence type="ECO:0000313" key="3">
    <source>
        <dbReference type="Proteomes" id="UP000025227"/>
    </source>
</evidence>
<dbReference type="OrthoDB" id="1026733at2759"/>
<dbReference type="PANTHER" id="PTHR23322:SF1">
    <property type="entry name" value="FAS-ASSOCIATED FACTOR 2"/>
    <property type="match status" value="1"/>
</dbReference>
<dbReference type="InterPro" id="IPR036249">
    <property type="entry name" value="Thioredoxin-like_sf"/>
</dbReference>
<dbReference type="OMA" id="VNCAPEW"/>
<feature type="domain" description="UBX" evidence="2">
    <location>
        <begin position="181"/>
        <end position="233"/>
    </location>
</feature>
<dbReference type="GO" id="GO:0043130">
    <property type="term" value="F:ubiquitin binding"/>
    <property type="evidence" value="ECO:0007669"/>
    <property type="project" value="TreeGrafter"/>
</dbReference>
<evidence type="ECO:0000256" key="1">
    <source>
        <dbReference type="SAM" id="Coils"/>
    </source>
</evidence>
<keyword evidence="3" id="KW-1185">Reference proteome</keyword>
<keyword evidence="1" id="KW-0175">Coiled coil</keyword>
<protein>
    <submittedName>
        <fullName evidence="4">UBX domain-containing protein</fullName>
    </submittedName>
</protein>
<organism evidence="3 4">
    <name type="scientific">Haemonchus contortus</name>
    <name type="common">Barber pole worm</name>
    <dbReference type="NCBI Taxonomy" id="6289"/>
    <lineage>
        <taxon>Eukaryota</taxon>
        <taxon>Metazoa</taxon>
        <taxon>Ecdysozoa</taxon>
        <taxon>Nematoda</taxon>
        <taxon>Chromadorea</taxon>
        <taxon>Rhabditida</taxon>
        <taxon>Rhabditina</taxon>
        <taxon>Rhabditomorpha</taxon>
        <taxon>Strongyloidea</taxon>
        <taxon>Trichostrongylidae</taxon>
        <taxon>Haemonchus</taxon>
    </lineage>
</organism>
<dbReference type="AlphaFoldDB" id="A0A7I4YYR4"/>
<dbReference type="InterPro" id="IPR050730">
    <property type="entry name" value="UBX_domain-protein"/>
</dbReference>
<dbReference type="Gene3D" id="3.40.30.10">
    <property type="entry name" value="Glutaredoxin"/>
    <property type="match status" value="1"/>
</dbReference>
<dbReference type="WBParaSite" id="HCON_00159900-00001">
    <property type="protein sequence ID" value="HCON_00159900-00001"/>
    <property type="gene ID" value="HCON_00159900"/>
</dbReference>
<name>A0A7I4YYR4_HAECO</name>
<dbReference type="Gene3D" id="3.10.20.90">
    <property type="entry name" value="Phosphatidylinositol 3-kinase Catalytic Subunit, Chain A, domain 1"/>
    <property type="match status" value="1"/>
</dbReference>
<sequence length="285" mass="33145">MHDPSSEESKRFINETLNSSEFAQLVQNHNLLVWGVGNDSEEGKYVAYNLHVYKFPFLAMMCPRADNRFFSVRRITGFTTAEDLVSRLEKAIETVRVDLKDLREQRDKLIEDRRLMQEQEKAYRESIERDKQKMLEAKKAIQEKQEAEERKKQKQREEMERRKLIACQRENLRLQVDESPVSGTTVHVQVRFPSGKKFSKKFALDDSLEKLFTAILCYENCPDFFTVSAGYPRTQVNCAPEWYYIVLSEQLLAEGLAPYKFKPPLTFRAAGFAKPTGVFVNAYGS</sequence>
<evidence type="ECO:0000259" key="2">
    <source>
        <dbReference type="PROSITE" id="PS50033"/>
    </source>
</evidence>
<evidence type="ECO:0000313" key="4">
    <source>
        <dbReference type="WBParaSite" id="HCON_00159900-00001"/>
    </source>
</evidence>
<proteinExistence type="predicted"/>
<dbReference type="PROSITE" id="PS50033">
    <property type="entry name" value="UBX"/>
    <property type="match status" value="1"/>
</dbReference>
<feature type="coiled-coil region" evidence="1">
    <location>
        <begin position="85"/>
        <end position="164"/>
    </location>
</feature>
<dbReference type="InterPro" id="IPR001012">
    <property type="entry name" value="UBX_dom"/>
</dbReference>